<dbReference type="InterPro" id="IPR036271">
    <property type="entry name" value="Tet_transcr_reg_TetR-rel_C_sf"/>
</dbReference>
<reference evidence="4 5" key="1">
    <citation type="submission" date="2015-03" db="EMBL/GenBank/DDBJ databases">
        <authorList>
            <person name="Urmite Genomes"/>
        </authorList>
    </citation>
    <scope>NUCLEOTIDE SEQUENCE [LARGE SCALE GENOMIC DNA]</scope>
    <source>
        <strain evidence="4 5">CSUR P1491</strain>
    </source>
</reference>
<dbReference type="Gene3D" id="1.10.357.10">
    <property type="entry name" value="Tetracycline Repressor, domain 2"/>
    <property type="match status" value="1"/>
</dbReference>
<dbReference type="Gene3D" id="1.10.10.60">
    <property type="entry name" value="Homeodomain-like"/>
    <property type="match status" value="1"/>
</dbReference>
<dbReference type="GO" id="GO:0003700">
    <property type="term" value="F:DNA-binding transcription factor activity"/>
    <property type="evidence" value="ECO:0007669"/>
    <property type="project" value="TreeGrafter"/>
</dbReference>
<name>A0A0E4GWF5_MYCLN</name>
<keyword evidence="1 2" id="KW-0238">DNA-binding</keyword>
<dbReference type="AlphaFoldDB" id="A0A0E4GWF5"/>
<dbReference type="EMBL" id="CTEE01000001">
    <property type="protein sequence ID" value="CQD08543.1"/>
    <property type="molecule type" value="Genomic_DNA"/>
</dbReference>
<dbReference type="OrthoDB" id="3210235at2"/>
<dbReference type="RefSeq" id="WP_090600815.1">
    <property type="nucleotide sequence ID" value="NZ_CTEE01000001.1"/>
</dbReference>
<dbReference type="Pfam" id="PF17920">
    <property type="entry name" value="TetR_C_16"/>
    <property type="match status" value="1"/>
</dbReference>
<dbReference type="GO" id="GO:0000976">
    <property type="term" value="F:transcription cis-regulatory region binding"/>
    <property type="evidence" value="ECO:0007669"/>
    <property type="project" value="TreeGrafter"/>
</dbReference>
<feature type="domain" description="HTH tetR-type" evidence="3">
    <location>
        <begin position="13"/>
        <end position="73"/>
    </location>
</feature>
<dbReference type="PANTHER" id="PTHR30055:SF235">
    <property type="entry name" value="TRANSCRIPTIONAL REGULATORY PROTEIN"/>
    <property type="match status" value="1"/>
</dbReference>
<evidence type="ECO:0000313" key="5">
    <source>
        <dbReference type="Proteomes" id="UP000199251"/>
    </source>
</evidence>
<dbReference type="InterPro" id="IPR001647">
    <property type="entry name" value="HTH_TetR"/>
</dbReference>
<accession>A0A0E4GWF5</accession>
<evidence type="ECO:0000313" key="4">
    <source>
        <dbReference type="EMBL" id="CQD08543.1"/>
    </source>
</evidence>
<sequence length="201" mass="21513">MKDNGEAARGPTASSRERILAAARHYFFTEGYQAVSLRRIAGEAGVDVALIAYYFGSKRGLFSAALSLPANPLELLRDALDGDVDALAERVLRRLLTTWDHPTSGPPLRALMTAATSQENFNVLVSEAASADICDAVASRLGGPDAEARAAVFTTQTLGLVFSRYVLRVEPIASWPMDTVVAVIAPRLQQVLSGPWLTSAP</sequence>
<feature type="DNA-binding region" description="H-T-H motif" evidence="2">
    <location>
        <begin position="36"/>
        <end position="55"/>
    </location>
</feature>
<dbReference type="Proteomes" id="UP000199251">
    <property type="component" value="Unassembled WGS sequence"/>
</dbReference>
<proteinExistence type="predicted"/>
<evidence type="ECO:0000256" key="2">
    <source>
        <dbReference type="PROSITE-ProRule" id="PRU00335"/>
    </source>
</evidence>
<gene>
    <name evidence="4" type="ORF">BN1232_01535</name>
</gene>
<dbReference type="InterPro" id="IPR050109">
    <property type="entry name" value="HTH-type_TetR-like_transc_reg"/>
</dbReference>
<dbReference type="SUPFAM" id="SSF46689">
    <property type="entry name" value="Homeodomain-like"/>
    <property type="match status" value="1"/>
</dbReference>
<organism evidence="4 5">
    <name type="scientific">Mycobacterium lentiflavum</name>
    <dbReference type="NCBI Taxonomy" id="141349"/>
    <lineage>
        <taxon>Bacteria</taxon>
        <taxon>Bacillati</taxon>
        <taxon>Actinomycetota</taxon>
        <taxon>Actinomycetes</taxon>
        <taxon>Mycobacteriales</taxon>
        <taxon>Mycobacteriaceae</taxon>
        <taxon>Mycobacterium</taxon>
        <taxon>Mycobacterium simiae complex</taxon>
    </lineage>
</organism>
<dbReference type="STRING" id="141349.BN1232_01535"/>
<evidence type="ECO:0000256" key="1">
    <source>
        <dbReference type="ARBA" id="ARBA00023125"/>
    </source>
</evidence>
<dbReference type="Pfam" id="PF00440">
    <property type="entry name" value="TetR_N"/>
    <property type="match status" value="1"/>
</dbReference>
<dbReference type="InterPro" id="IPR009057">
    <property type="entry name" value="Homeodomain-like_sf"/>
</dbReference>
<dbReference type="PROSITE" id="PS50977">
    <property type="entry name" value="HTH_TETR_2"/>
    <property type="match status" value="1"/>
</dbReference>
<evidence type="ECO:0000259" key="3">
    <source>
        <dbReference type="PROSITE" id="PS50977"/>
    </source>
</evidence>
<dbReference type="PANTHER" id="PTHR30055">
    <property type="entry name" value="HTH-TYPE TRANSCRIPTIONAL REGULATOR RUTR"/>
    <property type="match status" value="1"/>
</dbReference>
<protein>
    <submittedName>
        <fullName evidence="4">Transcriptional regulator</fullName>
    </submittedName>
</protein>
<dbReference type="PRINTS" id="PR00455">
    <property type="entry name" value="HTHTETR"/>
</dbReference>
<dbReference type="InterPro" id="IPR041678">
    <property type="entry name" value="TetR_C_16"/>
</dbReference>
<dbReference type="SUPFAM" id="SSF48498">
    <property type="entry name" value="Tetracyclin repressor-like, C-terminal domain"/>
    <property type="match status" value="1"/>
</dbReference>